<organism evidence="3 4">
    <name type="scientific">Gimesia alba</name>
    <dbReference type="NCBI Taxonomy" id="2527973"/>
    <lineage>
        <taxon>Bacteria</taxon>
        <taxon>Pseudomonadati</taxon>
        <taxon>Planctomycetota</taxon>
        <taxon>Planctomycetia</taxon>
        <taxon>Planctomycetales</taxon>
        <taxon>Planctomycetaceae</taxon>
        <taxon>Gimesia</taxon>
    </lineage>
</organism>
<evidence type="ECO:0000256" key="1">
    <source>
        <dbReference type="SAM" id="SignalP"/>
    </source>
</evidence>
<feature type="domain" description="3-keto-alpha-glucoside-1,2-lyase/3-keto-2-hydroxy-glucal hydratase" evidence="2">
    <location>
        <begin position="42"/>
        <end position="186"/>
    </location>
</feature>
<dbReference type="OrthoDB" id="256709at2"/>
<sequence precursor="true">MLKQAACLCLALTFLAPSLLKAEKNASLKPALTKIDKPTQAESFDGKKLGKQWAANKGAWTIEEGTLVGKELPADKHAAVLTWKLPHQNSALRCSFQLKDAKFFHVSLNHPKGHLFRIMIDESGMILRTDKNKKDPKSKPITLAKAKTKLDPNKWYTLQLEMQGDKVVAQIDNGLKVEGQHPSLDSRKTGYRFVMKGKTLLLDDLSAWNLDD</sequence>
<dbReference type="EMBL" id="CP036269">
    <property type="protein sequence ID" value="QDT41000.1"/>
    <property type="molecule type" value="Genomic_DNA"/>
</dbReference>
<dbReference type="InterPro" id="IPR010496">
    <property type="entry name" value="AL/BT2_dom"/>
</dbReference>
<feature type="chain" id="PRO_5022070021" description="3-keto-alpha-glucoside-1,2-lyase/3-keto-2-hydroxy-glucal hydratase domain-containing protein" evidence="1">
    <location>
        <begin position="23"/>
        <end position="212"/>
    </location>
</feature>
<dbReference type="Pfam" id="PF06439">
    <property type="entry name" value="3keto-disac_hyd"/>
    <property type="match status" value="1"/>
</dbReference>
<keyword evidence="1" id="KW-0732">Signal</keyword>
<accession>A0A517RAU2</accession>
<name>A0A517RAU2_9PLAN</name>
<dbReference type="RefSeq" id="WP_145211872.1">
    <property type="nucleotide sequence ID" value="NZ_CP036269.1"/>
</dbReference>
<dbReference type="Proteomes" id="UP000317171">
    <property type="component" value="Chromosome"/>
</dbReference>
<dbReference type="AlphaFoldDB" id="A0A517RAU2"/>
<dbReference type="GO" id="GO:0016787">
    <property type="term" value="F:hydrolase activity"/>
    <property type="evidence" value="ECO:0007669"/>
    <property type="project" value="InterPro"/>
</dbReference>
<evidence type="ECO:0000313" key="3">
    <source>
        <dbReference type="EMBL" id="QDT41000.1"/>
    </source>
</evidence>
<proteinExistence type="predicted"/>
<feature type="signal peptide" evidence="1">
    <location>
        <begin position="1"/>
        <end position="22"/>
    </location>
</feature>
<gene>
    <name evidence="3" type="ORF">Pan241w_10590</name>
</gene>
<protein>
    <recommendedName>
        <fullName evidence="2">3-keto-alpha-glucoside-1,2-lyase/3-keto-2-hydroxy-glucal hydratase domain-containing protein</fullName>
    </recommendedName>
</protein>
<dbReference type="Gene3D" id="2.60.120.560">
    <property type="entry name" value="Exo-inulinase, domain 1"/>
    <property type="match status" value="1"/>
</dbReference>
<reference evidence="3 4" key="1">
    <citation type="submission" date="2019-02" db="EMBL/GenBank/DDBJ databases">
        <title>Deep-cultivation of Planctomycetes and their phenomic and genomic characterization uncovers novel biology.</title>
        <authorList>
            <person name="Wiegand S."/>
            <person name="Jogler M."/>
            <person name="Boedeker C."/>
            <person name="Pinto D."/>
            <person name="Vollmers J."/>
            <person name="Rivas-Marin E."/>
            <person name="Kohn T."/>
            <person name="Peeters S.H."/>
            <person name="Heuer A."/>
            <person name="Rast P."/>
            <person name="Oberbeckmann S."/>
            <person name="Bunk B."/>
            <person name="Jeske O."/>
            <person name="Meyerdierks A."/>
            <person name="Storesund J.E."/>
            <person name="Kallscheuer N."/>
            <person name="Luecker S."/>
            <person name="Lage O.M."/>
            <person name="Pohl T."/>
            <person name="Merkel B.J."/>
            <person name="Hornburger P."/>
            <person name="Mueller R.-W."/>
            <person name="Bruemmer F."/>
            <person name="Labrenz M."/>
            <person name="Spormann A.M."/>
            <person name="Op den Camp H."/>
            <person name="Overmann J."/>
            <person name="Amann R."/>
            <person name="Jetten M.S.M."/>
            <person name="Mascher T."/>
            <person name="Medema M.H."/>
            <person name="Devos D.P."/>
            <person name="Kaster A.-K."/>
            <person name="Ovreas L."/>
            <person name="Rohde M."/>
            <person name="Galperin M.Y."/>
            <person name="Jogler C."/>
        </authorList>
    </citation>
    <scope>NUCLEOTIDE SEQUENCE [LARGE SCALE GENOMIC DNA]</scope>
    <source>
        <strain evidence="3 4">Pan241w</strain>
    </source>
</reference>
<evidence type="ECO:0000313" key="4">
    <source>
        <dbReference type="Proteomes" id="UP000317171"/>
    </source>
</evidence>
<dbReference type="KEGG" id="gaz:Pan241w_10590"/>
<keyword evidence="4" id="KW-1185">Reference proteome</keyword>
<evidence type="ECO:0000259" key="2">
    <source>
        <dbReference type="Pfam" id="PF06439"/>
    </source>
</evidence>